<organism evidence="10 11">
    <name type="scientific">Brassicogethes aeneus</name>
    <name type="common">Rape pollen beetle</name>
    <name type="synonym">Meligethes aeneus</name>
    <dbReference type="NCBI Taxonomy" id="1431903"/>
    <lineage>
        <taxon>Eukaryota</taxon>
        <taxon>Metazoa</taxon>
        <taxon>Ecdysozoa</taxon>
        <taxon>Arthropoda</taxon>
        <taxon>Hexapoda</taxon>
        <taxon>Insecta</taxon>
        <taxon>Pterygota</taxon>
        <taxon>Neoptera</taxon>
        <taxon>Endopterygota</taxon>
        <taxon>Coleoptera</taxon>
        <taxon>Polyphaga</taxon>
        <taxon>Cucujiformia</taxon>
        <taxon>Nitidulidae</taxon>
        <taxon>Meligethinae</taxon>
        <taxon>Brassicogethes</taxon>
    </lineage>
</organism>
<comment type="similarity">
    <text evidence="1">Belongs to the AB hydrolase superfamily. Lipase family.</text>
</comment>
<keyword evidence="11" id="KW-1185">Reference proteome</keyword>
<feature type="domain" description="AB hydrolase-1" evidence="8">
    <location>
        <begin position="1488"/>
        <end position="1776"/>
    </location>
</feature>
<dbReference type="GO" id="GO:0016787">
    <property type="term" value="F:hydrolase activity"/>
    <property type="evidence" value="ECO:0007669"/>
    <property type="project" value="UniProtKB-KW"/>
</dbReference>
<keyword evidence="5" id="KW-0443">Lipid metabolism</keyword>
<evidence type="ECO:0000256" key="2">
    <source>
        <dbReference type="ARBA" id="ARBA00022729"/>
    </source>
</evidence>
<evidence type="ECO:0000256" key="1">
    <source>
        <dbReference type="ARBA" id="ARBA00010701"/>
    </source>
</evidence>
<dbReference type="FunFam" id="3.40.50.1820:FF:000057">
    <property type="entry name" value="Lipase"/>
    <property type="match status" value="1"/>
</dbReference>
<name>A0A9P0FCH2_BRAAE</name>
<reference evidence="10" key="1">
    <citation type="submission" date="2021-12" db="EMBL/GenBank/DDBJ databases">
        <authorList>
            <person name="King R."/>
        </authorList>
    </citation>
    <scope>NUCLEOTIDE SEQUENCE</scope>
</reference>
<accession>A0A9P0FCH2</accession>
<evidence type="ECO:0000256" key="6">
    <source>
        <dbReference type="ARBA" id="ARBA00023180"/>
    </source>
</evidence>
<dbReference type="EMBL" id="OV121132">
    <property type="protein sequence ID" value="CAH0547936.1"/>
    <property type="molecule type" value="Genomic_DNA"/>
</dbReference>
<feature type="signal peptide" evidence="7">
    <location>
        <begin position="1"/>
        <end position="22"/>
    </location>
</feature>
<sequence length="1815" mass="208333">MHRKYILLLISVGSNFFQVIFSQDVMGPEINMEDFFIEQGYPIETHSVVTEDGYIIGVHRVPARGKPNPNLDPVILMHGMITSADSWIYAGRNSSLPCLLANMGYDVWMPNARGTHYSDKHKWLKRSDSDFWKFSWHEIGKYDIPAVIDHVLNTTNKPQVAYVGHSQGTTVFFVMGSERPEYQPKISVAVMLAPSVFLNHTRNPALTRFAPLYRTMDRIMNTLNFFEFKFGISDENVRNFFKSMCSPNGWTDFCLEILSLITGPESKNFNRDLIPRILGSVPAGQSTMQIIHYSQSMATGEFMQYDYGPKKNMKIYNSTTPPRYNLNISTPIALFYSKDDIVNDKKDVLHLAKILPNLVDKYEVPYPNWTHLDFLVANNVVTMIFDREEFFIEHGYPIETHSVVTEDGYIIGVHRVPARGKPNPNLDPVILMHGLITSADNWIYAGRNSSLPCLLADLGYDVWMPNARGTHYSDKHKWLKKSDSDFWKFSWHEIGKYDIPAVIDHVLNTTNKPQAAYVGHSQGTTVFFVMGSERPQYQAKISVAVMLAPPVFLNNTKNLALIRFAPLYRTLNILMNRMNFFEFMLSFSEEKEQNSYKSTCSLNGFKDLCLYIWETVIGVESNNFNRDLIPKILDTVPAGQSTMQLIHFLQIIDTGEFMQYDYGPKKNMKIYNSTTPPRYNLNISTPIALFYSKDESIIDKKDVLRLAKILPNLVDQYEVPYPNWSHLNFIVANNVVPMIYDRVIKLLGQYANEEFFIEYGYPIETHSVVTEDGYLIGVHRVPARGNPNPNLDPVILMHGLFTSAENWIYAGRNSSLPCLLADLGYDVWMPNARGTQYSDKHKWLKRSDSDFWKFSWHEIGKHDIPAVIDHVLNTTNKPQVAYVGHSQGTTVFFVMGSERPEYQPKISVAVMLAPSVFLNHSSNSAFIRFTHLYKTMDRLMNRLNFFEFSLGFSDENVKNSYKSVCSLNGWKDLCLEIWDDMIGVESKNFNRKLVPKMLDTVPAGQSTMQIIHYSQSISTGEFMQYDFGPKKNMKIYNSTTPPRYNLNISTPIALFYSKDEIVVDKKDVLRLAKILPNLVDQYEVPYPNWKHLNFIAAKNVEEFFIEHGYPIETHSVVTEDGYIIGVHRVPARGKPNPNLDPVILMHGLLTNAENWIYAGRNSSLPCLLADMGYDVWMPNARGTQYSDKHKWLKRSDSNFWKFSWHEIGKHDIPAVIDHVLNTTNKPQVAYVGHSQGTTVFFVMGSERPEYQPKISVAVMLAPSVFLNHTSNPALTRFAPLYRTMDRLMNMLNFFEFKLGFSDENVKNSYKSMCVLNGWRNLCLNIMSMMTGAEYKNFNQEIIPKMLGSVPAGQSTMQIIHYSQSIATGEFMQYDYGPKKNMKIYNSTTPPRYNLNISTPIALFYSKDDIVNDKKDVLRLAKILPNLVDKYEVPYPHWTHLDFIVANNVQEFVKNLGYPVETYNVETKDGYILKLFRIPHGKKNSTSGPPVILMHGLLGSSENYIILGEKSLAIMAAEAGYDVWLGNVRGNMHSRNHTTLNPDKDPLFWDFSWHEMGVYDVPAIIDFILNKTGYKTVAYVGHSQGGTIFCVMATEKPEYKKKVSVFIGLAPGVVYDHVNMPLMQSFIDTSKDLYDDMVKLNHRESFFMDYNDLRFLTYALSKHNQRLILEMSNIFMGESEVTDWKAIFNFSGTMPAGCSLKQMEHFSQLTHSKSFRQFDYGREQNLKKYNNTIPPNYDLAKMDVPTYIYIGQNDIVVTMEDMNTLVKLLPNVKELYVIPVKKFTHVDYVVAKHADKLMYNKIIKTLGHYQNKRIDN</sequence>
<gene>
    <name evidence="10" type="ORF">MELIAE_LOCUS1821</name>
</gene>
<dbReference type="SUPFAM" id="SSF53474">
    <property type="entry name" value="alpha/beta-Hydrolases"/>
    <property type="match status" value="5"/>
</dbReference>
<feature type="domain" description="Partial AB-hydrolase lipase" evidence="9">
    <location>
        <begin position="1101"/>
        <end position="1157"/>
    </location>
</feature>
<evidence type="ECO:0000256" key="4">
    <source>
        <dbReference type="ARBA" id="ARBA00022963"/>
    </source>
</evidence>
<dbReference type="InterPro" id="IPR006693">
    <property type="entry name" value="AB_hydrolase_lipase"/>
</dbReference>
<dbReference type="OrthoDB" id="9974421at2759"/>
<keyword evidence="2 7" id="KW-0732">Signal</keyword>
<dbReference type="InterPro" id="IPR000073">
    <property type="entry name" value="AB_hydrolase_1"/>
</dbReference>
<keyword evidence="4" id="KW-0442">Lipid degradation</keyword>
<dbReference type="Pfam" id="PF04083">
    <property type="entry name" value="Abhydro_lipase"/>
    <property type="match status" value="3"/>
</dbReference>
<protein>
    <submittedName>
        <fullName evidence="10">Uncharacterized protein</fullName>
    </submittedName>
</protein>
<feature type="domain" description="Partial AB-hydrolase lipase" evidence="9">
    <location>
        <begin position="390"/>
        <end position="444"/>
    </location>
</feature>
<dbReference type="GO" id="GO:0016042">
    <property type="term" value="P:lipid catabolic process"/>
    <property type="evidence" value="ECO:0007669"/>
    <property type="project" value="UniProtKB-KW"/>
</dbReference>
<evidence type="ECO:0000256" key="5">
    <source>
        <dbReference type="ARBA" id="ARBA00023098"/>
    </source>
</evidence>
<dbReference type="FunFam" id="3.40.50.1820:FF:000021">
    <property type="entry name" value="Lipase"/>
    <property type="match status" value="4"/>
</dbReference>
<evidence type="ECO:0000259" key="9">
    <source>
        <dbReference type="Pfam" id="PF04083"/>
    </source>
</evidence>
<dbReference type="InterPro" id="IPR029058">
    <property type="entry name" value="AB_hydrolase_fold"/>
</dbReference>
<evidence type="ECO:0000313" key="11">
    <source>
        <dbReference type="Proteomes" id="UP001154078"/>
    </source>
</evidence>
<evidence type="ECO:0000259" key="8">
    <source>
        <dbReference type="Pfam" id="PF00561"/>
    </source>
</evidence>
<evidence type="ECO:0000313" key="10">
    <source>
        <dbReference type="EMBL" id="CAH0547936.1"/>
    </source>
</evidence>
<dbReference type="Pfam" id="PF00561">
    <property type="entry name" value="Abhydrolase_1"/>
    <property type="match status" value="2"/>
</dbReference>
<evidence type="ECO:0000256" key="3">
    <source>
        <dbReference type="ARBA" id="ARBA00022801"/>
    </source>
</evidence>
<dbReference type="PANTHER" id="PTHR11005">
    <property type="entry name" value="LYSOSOMAL ACID LIPASE-RELATED"/>
    <property type="match status" value="1"/>
</dbReference>
<dbReference type="Proteomes" id="UP001154078">
    <property type="component" value="Chromosome 1"/>
</dbReference>
<dbReference type="Gene3D" id="3.40.50.1820">
    <property type="entry name" value="alpha/beta hydrolase"/>
    <property type="match status" value="5"/>
</dbReference>
<feature type="domain" description="Partial AB-hydrolase lipase" evidence="9">
    <location>
        <begin position="755"/>
        <end position="809"/>
    </location>
</feature>
<feature type="chain" id="PRO_5040116514" evidence="7">
    <location>
        <begin position="23"/>
        <end position="1815"/>
    </location>
</feature>
<feature type="domain" description="AB hydrolase-1" evidence="8">
    <location>
        <begin position="73"/>
        <end position="376"/>
    </location>
</feature>
<evidence type="ECO:0000256" key="7">
    <source>
        <dbReference type="SAM" id="SignalP"/>
    </source>
</evidence>
<keyword evidence="3" id="KW-0378">Hydrolase</keyword>
<keyword evidence="6" id="KW-0325">Glycoprotein</keyword>
<proteinExistence type="inferred from homology"/>